<comment type="caution">
    <text evidence="1">The sequence shown here is derived from an EMBL/GenBank/DDBJ whole genome shotgun (WGS) entry which is preliminary data.</text>
</comment>
<dbReference type="Proteomes" id="UP000257109">
    <property type="component" value="Unassembled WGS sequence"/>
</dbReference>
<sequence>MSENKQKKEKHEIECSEKESKKMSAFVKTKEVESALLAKEKLLEFTDVFPNEVSHGLPPLIGIEHQINLVLGCPIPNRPVYRTKS</sequence>
<keyword evidence="2" id="KW-1185">Reference proteome</keyword>
<evidence type="ECO:0000313" key="1">
    <source>
        <dbReference type="EMBL" id="RDY13242.1"/>
    </source>
</evidence>
<organism evidence="1 2">
    <name type="scientific">Mucuna pruriens</name>
    <name type="common">Velvet bean</name>
    <name type="synonym">Dolichos pruriens</name>
    <dbReference type="NCBI Taxonomy" id="157652"/>
    <lineage>
        <taxon>Eukaryota</taxon>
        <taxon>Viridiplantae</taxon>
        <taxon>Streptophyta</taxon>
        <taxon>Embryophyta</taxon>
        <taxon>Tracheophyta</taxon>
        <taxon>Spermatophyta</taxon>
        <taxon>Magnoliopsida</taxon>
        <taxon>eudicotyledons</taxon>
        <taxon>Gunneridae</taxon>
        <taxon>Pentapetalae</taxon>
        <taxon>rosids</taxon>
        <taxon>fabids</taxon>
        <taxon>Fabales</taxon>
        <taxon>Fabaceae</taxon>
        <taxon>Papilionoideae</taxon>
        <taxon>50 kb inversion clade</taxon>
        <taxon>NPAAA clade</taxon>
        <taxon>indigoferoid/millettioid clade</taxon>
        <taxon>Phaseoleae</taxon>
        <taxon>Mucuna</taxon>
    </lineage>
</organism>
<feature type="non-terminal residue" evidence="1">
    <location>
        <position position="1"/>
    </location>
</feature>
<accession>A0A371IDX6</accession>
<name>A0A371IDX6_MUCPR</name>
<dbReference type="EMBL" id="QJKJ01000310">
    <property type="protein sequence ID" value="RDY13242.1"/>
    <property type="molecule type" value="Genomic_DNA"/>
</dbReference>
<gene>
    <name evidence="1" type="ORF">CR513_01873</name>
</gene>
<protein>
    <submittedName>
        <fullName evidence="1">Uncharacterized protein</fullName>
    </submittedName>
</protein>
<dbReference type="AlphaFoldDB" id="A0A371IDX6"/>
<dbReference type="OrthoDB" id="1436110at2759"/>
<proteinExistence type="predicted"/>
<evidence type="ECO:0000313" key="2">
    <source>
        <dbReference type="Proteomes" id="UP000257109"/>
    </source>
</evidence>
<reference evidence="1" key="1">
    <citation type="submission" date="2018-05" db="EMBL/GenBank/DDBJ databases">
        <title>Draft genome of Mucuna pruriens seed.</title>
        <authorList>
            <person name="Nnadi N.E."/>
            <person name="Vos R."/>
            <person name="Hasami M.H."/>
            <person name="Devisetty U.K."/>
            <person name="Aguiy J.C."/>
        </authorList>
    </citation>
    <scope>NUCLEOTIDE SEQUENCE [LARGE SCALE GENOMIC DNA]</scope>
    <source>
        <strain evidence="1">JCA_2017</strain>
    </source>
</reference>